<gene>
    <name evidence="3" type="ORF">SAMN05444158_0714</name>
</gene>
<dbReference type="AlphaFoldDB" id="A0A1H1NPU0"/>
<dbReference type="Pfam" id="PF13472">
    <property type="entry name" value="Lipase_GDSL_2"/>
    <property type="match status" value="1"/>
</dbReference>
<feature type="signal peptide" evidence="1">
    <location>
        <begin position="1"/>
        <end position="26"/>
    </location>
</feature>
<keyword evidence="1" id="KW-0732">Signal</keyword>
<protein>
    <submittedName>
        <fullName evidence="3">GDSL-like Lipase/Acylhydrolase family protein</fullName>
    </submittedName>
</protein>
<dbReference type="GO" id="GO:0016788">
    <property type="term" value="F:hydrolase activity, acting on ester bonds"/>
    <property type="evidence" value="ECO:0007669"/>
    <property type="project" value="UniProtKB-ARBA"/>
</dbReference>
<dbReference type="InterPro" id="IPR036514">
    <property type="entry name" value="SGNH_hydro_sf"/>
</dbReference>
<feature type="chain" id="PRO_5009255717" evidence="1">
    <location>
        <begin position="27"/>
        <end position="169"/>
    </location>
</feature>
<evidence type="ECO:0000313" key="4">
    <source>
        <dbReference type="Proteomes" id="UP000243904"/>
    </source>
</evidence>
<dbReference type="InterPro" id="IPR013830">
    <property type="entry name" value="SGNH_hydro"/>
</dbReference>
<evidence type="ECO:0000259" key="2">
    <source>
        <dbReference type="Pfam" id="PF13472"/>
    </source>
</evidence>
<feature type="domain" description="SGNH hydrolase-type esterase" evidence="2">
    <location>
        <begin position="30"/>
        <end position="164"/>
    </location>
</feature>
<dbReference type="Proteomes" id="UP000243904">
    <property type="component" value="Chromosome I"/>
</dbReference>
<name>A0A1H1NPU0_9BRAD</name>
<dbReference type="Gene3D" id="3.40.50.1110">
    <property type="entry name" value="SGNH hydrolase"/>
    <property type="match status" value="1"/>
</dbReference>
<accession>A0A1H1NPU0</accession>
<reference evidence="4" key="1">
    <citation type="submission" date="2016-10" db="EMBL/GenBank/DDBJ databases">
        <authorList>
            <person name="Varghese N."/>
            <person name="Submissions S."/>
        </authorList>
    </citation>
    <scope>NUCLEOTIDE SEQUENCE [LARGE SCALE GENOMIC DNA]</scope>
    <source>
        <strain evidence="4">GAS369</strain>
    </source>
</reference>
<evidence type="ECO:0000256" key="1">
    <source>
        <dbReference type="SAM" id="SignalP"/>
    </source>
</evidence>
<organism evidence="3 4">
    <name type="scientific">Bradyrhizobium canariense</name>
    <dbReference type="NCBI Taxonomy" id="255045"/>
    <lineage>
        <taxon>Bacteria</taxon>
        <taxon>Pseudomonadati</taxon>
        <taxon>Pseudomonadota</taxon>
        <taxon>Alphaproteobacteria</taxon>
        <taxon>Hyphomicrobiales</taxon>
        <taxon>Nitrobacteraceae</taxon>
        <taxon>Bradyrhizobium</taxon>
    </lineage>
</organism>
<proteinExistence type="predicted"/>
<dbReference type="SUPFAM" id="SSF52266">
    <property type="entry name" value="SGNH hydrolase"/>
    <property type="match status" value="1"/>
</dbReference>
<keyword evidence="4" id="KW-1185">Reference proteome</keyword>
<dbReference type="RefSeq" id="WP_174556521.1">
    <property type="nucleotide sequence ID" value="NZ_LT629750.1"/>
</dbReference>
<evidence type="ECO:0000313" key="3">
    <source>
        <dbReference type="EMBL" id="SDS01021.1"/>
    </source>
</evidence>
<sequence>MNCRNARVFAFAFISFVFASINCASAQIVALGHSMVRGNVSESEMWPAVLEGLLRAKGSQVHVANAGVWGETTDATLARVSSAVPQGTRIVILADNQFNDVRHNMSPVQALANIAAIKSQLKARGIRVVDATGTVISILRQPGGAGPDGRHLSVEGNKKVAAILAGMVR</sequence>
<keyword evidence="3" id="KW-0378">Hydrolase</keyword>
<dbReference type="EMBL" id="LT629750">
    <property type="protein sequence ID" value="SDS01021.1"/>
    <property type="molecule type" value="Genomic_DNA"/>
</dbReference>